<comment type="similarity">
    <text evidence="1">Belongs to the DprA/Smf family.</text>
</comment>
<reference evidence="4" key="1">
    <citation type="submission" date="2015-11" db="EMBL/GenBank/DDBJ databases">
        <authorList>
            <person name="Varghese N."/>
        </authorList>
    </citation>
    <scope>NUCLEOTIDE SEQUENCE [LARGE SCALE GENOMIC DNA]</scope>
    <source>
        <strain evidence="4">DSM 45899</strain>
    </source>
</reference>
<dbReference type="GO" id="GO:0009294">
    <property type="term" value="P:DNA-mediated transformation"/>
    <property type="evidence" value="ECO:0007669"/>
    <property type="project" value="InterPro"/>
</dbReference>
<protein>
    <submittedName>
        <fullName evidence="3">DNA recombination-mediator protein A</fullName>
    </submittedName>
</protein>
<dbReference type="PANTHER" id="PTHR43022">
    <property type="entry name" value="PROTEIN SMF"/>
    <property type="match status" value="1"/>
</dbReference>
<dbReference type="SUPFAM" id="SSF102405">
    <property type="entry name" value="MCP/YpsA-like"/>
    <property type="match status" value="1"/>
</dbReference>
<sequence>MTIETPPSADARRDAAAALTAVPVDLWAEDLRWRHPVDLWADLAPTYPRVDPRRLLEDAATDGWWFLLPGDPQWPAALTRDLRPGPVGLWVRGFGDLSVLADRSVTITGNRTSTGYGTQVAADLAAALAPRWVDRPVTIAAAGTGDGADAAALRAAAATGTAIAVLATTSELTG</sequence>
<accession>A0A0S4R0Y7</accession>
<organism evidence="3 4">
    <name type="scientific">Parafrankia irregularis</name>
    <dbReference type="NCBI Taxonomy" id="795642"/>
    <lineage>
        <taxon>Bacteria</taxon>
        <taxon>Bacillati</taxon>
        <taxon>Actinomycetota</taxon>
        <taxon>Actinomycetes</taxon>
        <taxon>Frankiales</taxon>
        <taxon>Frankiaceae</taxon>
        <taxon>Parafrankia</taxon>
    </lineage>
</organism>
<dbReference type="Pfam" id="PF02481">
    <property type="entry name" value="DNA_processg_A"/>
    <property type="match status" value="1"/>
</dbReference>
<dbReference type="Proteomes" id="UP000198802">
    <property type="component" value="Unassembled WGS sequence"/>
</dbReference>
<dbReference type="InterPro" id="IPR057666">
    <property type="entry name" value="DrpA_SLOG"/>
</dbReference>
<dbReference type="InterPro" id="IPR003488">
    <property type="entry name" value="DprA"/>
</dbReference>
<dbReference type="PANTHER" id="PTHR43022:SF1">
    <property type="entry name" value="PROTEIN SMF"/>
    <property type="match status" value="1"/>
</dbReference>
<evidence type="ECO:0000256" key="1">
    <source>
        <dbReference type="ARBA" id="ARBA00006525"/>
    </source>
</evidence>
<keyword evidence="4" id="KW-1185">Reference proteome</keyword>
<proteinExistence type="inferred from homology"/>
<feature type="domain" description="Smf/DprA SLOG" evidence="2">
    <location>
        <begin position="66"/>
        <end position="169"/>
    </location>
</feature>
<gene>
    <name evidence="3" type="ORF">Ga0074812_14920</name>
</gene>
<evidence type="ECO:0000259" key="2">
    <source>
        <dbReference type="Pfam" id="PF02481"/>
    </source>
</evidence>
<dbReference type="AlphaFoldDB" id="A0A0S4R0Y7"/>
<dbReference type="EMBL" id="FAOZ01000049">
    <property type="protein sequence ID" value="CUU60876.1"/>
    <property type="molecule type" value="Genomic_DNA"/>
</dbReference>
<name>A0A0S4R0Y7_9ACTN</name>
<dbReference type="Gene3D" id="3.40.50.450">
    <property type="match status" value="1"/>
</dbReference>
<evidence type="ECO:0000313" key="3">
    <source>
        <dbReference type="EMBL" id="CUU60876.1"/>
    </source>
</evidence>
<evidence type="ECO:0000313" key="4">
    <source>
        <dbReference type="Proteomes" id="UP000198802"/>
    </source>
</evidence>